<accession>A0A1I2T253</accession>
<dbReference type="EMBL" id="FOPI01000045">
    <property type="protein sequence ID" value="SFG58798.1"/>
    <property type="molecule type" value="Genomic_DNA"/>
</dbReference>
<organism evidence="2 3">
    <name type="scientific">Ligilactobacillus ruminis DSM 20403 = NBRC 102161</name>
    <dbReference type="NCBI Taxonomy" id="1423798"/>
    <lineage>
        <taxon>Bacteria</taxon>
        <taxon>Bacillati</taxon>
        <taxon>Bacillota</taxon>
        <taxon>Bacilli</taxon>
        <taxon>Lactobacillales</taxon>
        <taxon>Lactobacillaceae</taxon>
        <taxon>Ligilactobacillus</taxon>
    </lineage>
</organism>
<dbReference type="RefSeq" id="WP_046922214.1">
    <property type="nucleotide sequence ID" value="NZ_AYYL01000075.1"/>
</dbReference>
<protein>
    <submittedName>
        <fullName evidence="2">Uncharacterized phage-associated protein</fullName>
    </submittedName>
</protein>
<dbReference type="Proteomes" id="UP000182635">
    <property type="component" value="Unassembled WGS sequence"/>
</dbReference>
<proteinExistence type="predicted"/>
<evidence type="ECO:0000313" key="3">
    <source>
        <dbReference type="Proteomes" id="UP000182635"/>
    </source>
</evidence>
<reference evidence="3" key="1">
    <citation type="submission" date="2016-10" db="EMBL/GenBank/DDBJ databases">
        <authorList>
            <person name="Varghese N."/>
            <person name="Submissions S."/>
        </authorList>
    </citation>
    <scope>NUCLEOTIDE SEQUENCE [LARGE SCALE GENOMIC DNA]</scope>
    <source>
        <strain evidence="3">DSM 20403</strain>
    </source>
</reference>
<feature type="domain" description="Antitoxin SocA-like Panacea" evidence="1">
    <location>
        <begin position="31"/>
        <end position="137"/>
    </location>
</feature>
<dbReference type="Pfam" id="PF13274">
    <property type="entry name" value="SocA_Panacea"/>
    <property type="match status" value="1"/>
</dbReference>
<evidence type="ECO:0000259" key="1">
    <source>
        <dbReference type="Pfam" id="PF13274"/>
    </source>
</evidence>
<dbReference type="OrthoDB" id="9799173at2"/>
<gene>
    <name evidence="2" type="ORF">SAMN02910432_01948</name>
</gene>
<name>A0A1I2T253_9LACO</name>
<dbReference type="AlphaFoldDB" id="A0A1I2T253"/>
<evidence type="ECO:0000313" key="2">
    <source>
        <dbReference type="EMBL" id="SFG58798.1"/>
    </source>
</evidence>
<sequence>MRIAIQEPIAVANFIIEIANENKKSITNLKLQKIMFFLQGYCLARYGEPIINGNFSKWKYGPVQVSVYDEFKIYASGPIAHLSSKIVKKDNKFEFVCEKLNLADKSIESELTAVVKKIMKKKPWELVDITHNHSSWKNFRSDIMNHEAIDYSYEEIESCYKDNVDLLGLQ</sequence>
<dbReference type="InterPro" id="IPR025272">
    <property type="entry name" value="SocA_Panacea"/>
</dbReference>